<proteinExistence type="inferred from homology"/>
<evidence type="ECO:0000256" key="1">
    <source>
        <dbReference type="ARBA" id="ARBA00004571"/>
    </source>
</evidence>
<evidence type="ECO:0000256" key="2">
    <source>
        <dbReference type="ARBA" id="ARBA00022448"/>
    </source>
</evidence>
<dbReference type="EMBL" id="RQET01000002">
    <property type="protein sequence ID" value="TGK13141.1"/>
    <property type="molecule type" value="Genomic_DNA"/>
</dbReference>
<dbReference type="InterPro" id="IPR037066">
    <property type="entry name" value="Plug_dom_sf"/>
</dbReference>
<gene>
    <name evidence="13" type="ORF">EHO60_02775</name>
</gene>
<evidence type="ECO:0000256" key="10">
    <source>
        <dbReference type="SAM" id="MobiDB-lite"/>
    </source>
</evidence>
<feature type="domain" description="TonB-dependent receptor-like beta-barrel" evidence="11">
    <location>
        <begin position="280"/>
        <end position="780"/>
    </location>
</feature>
<dbReference type="InterPro" id="IPR012910">
    <property type="entry name" value="Plug_dom"/>
</dbReference>
<keyword evidence="3 8" id="KW-1134">Transmembrane beta strand</keyword>
<dbReference type="InterPro" id="IPR036942">
    <property type="entry name" value="Beta-barrel_TonB_sf"/>
</dbReference>
<evidence type="ECO:0000256" key="6">
    <source>
        <dbReference type="ARBA" id="ARBA00023136"/>
    </source>
</evidence>
<keyword evidence="6 8" id="KW-0472">Membrane</keyword>
<dbReference type="Proteomes" id="UP000298458">
    <property type="component" value="Unassembled WGS sequence"/>
</dbReference>
<organism evidence="13 14">
    <name type="scientific">Leptospira fletcheri</name>
    <dbReference type="NCBI Taxonomy" id="2484981"/>
    <lineage>
        <taxon>Bacteria</taxon>
        <taxon>Pseudomonadati</taxon>
        <taxon>Spirochaetota</taxon>
        <taxon>Spirochaetia</taxon>
        <taxon>Leptospirales</taxon>
        <taxon>Leptospiraceae</taxon>
        <taxon>Leptospira</taxon>
    </lineage>
</organism>
<name>A0A4R9GKT4_9LEPT</name>
<evidence type="ECO:0000259" key="11">
    <source>
        <dbReference type="Pfam" id="PF00593"/>
    </source>
</evidence>
<keyword evidence="14" id="KW-1185">Reference proteome</keyword>
<comment type="subcellular location">
    <subcellularLocation>
        <location evidence="1 8">Cell outer membrane</location>
        <topology evidence="1 8">Multi-pass membrane protein</topology>
    </subcellularLocation>
</comment>
<dbReference type="OrthoDB" id="9760494at2"/>
<evidence type="ECO:0000313" key="13">
    <source>
        <dbReference type="EMBL" id="TGK13141.1"/>
    </source>
</evidence>
<evidence type="ECO:0000256" key="4">
    <source>
        <dbReference type="ARBA" id="ARBA00022692"/>
    </source>
</evidence>
<protein>
    <submittedName>
        <fullName evidence="13">TonB-dependent receptor</fullName>
    </submittedName>
</protein>
<evidence type="ECO:0000256" key="5">
    <source>
        <dbReference type="ARBA" id="ARBA00023077"/>
    </source>
</evidence>
<comment type="caution">
    <text evidence="13">The sequence shown here is derived from an EMBL/GenBank/DDBJ whole genome shotgun (WGS) entry which is preliminary data.</text>
</comment>
<evidence type="ECO:0000256" key="7">
    <source>
        <dbReference type="ARBA" id="ARBA00023237"/>
    </source>
</evidence>
<dbReference type="PANTHER" id="PTHR30442">
    <property type="entry name" value="IRON III DICITRATE TRANSPORT PROTEIN FECA"/>
    <property type="match status" value="1"/>
</dbReference>
<feature type="region of interest" description="Disordered" evidence="10">
    <location>
        <begin position="29"/>
        <end position="61"/>
    </location>
</feature>
<feature type="compositionally biased region" description="Basic and acidic residues" evidence="10">
    <location>
        <begin position="35"/>
        <end position="61"/>
    </location>
</feature>
<dbReference type="PROSITE" id="PS52016">
    <property type="entry name" value="TONB_DEPENDENT_REC_3"/>
    <property type="match status" value="1"/>
</dbReference>
<dbReference type="InterPro" id="IPR000531">
    <property type="entry name" value="Beta-barrel_TonB"/>
</dbReference>
<dbReference type="AlphaFoldDB" id="A0A4R9GKT4"/>
<keyword evidence="4 8" id="KW-0812">Transmembrane</keyword>
<evidence type="ECO:0000256" key="3">
    <source>
        <dbReference type="ARBA" id="ARBA00022452"/>
    </source>
</evidence>
<dbReference type="InterPro" id="IPR039426">
    <property type="entry name" value="TonB-dep_rcpt-like"/>
</dbReference>
<dbReference type="Gene3D" id="2.170.130.10">
    <property type="entry name" value="TonB-dependent receptor, plug domain"/>
    <property type="match status" value="1"/>
</dbReference>
<comment type="similarity">
    <text evidence="8 9">Belongs to the TonB-dependent receptor family.</text>
</comment>
<evidence type="ECO:0000259" key="12">
    <source>
        <dbReference type="Pfam" id="PF07715"/>
    </source>
</evidence>
<dbReference type="SUPFAM" id="SSF56935">
    <property type="entry name" value="Porins"/>
    <property type="match status" value="1"/>
</dbReference>
<evidence type="ECO:0000256" key="9">
    <source>
        <dbReference type="RuleBase" id="RU003357"/>
    </source>
</evidence>
<sequence>MEKRFSFWNILFLLCVIFFSLPLIGQPESNGGEAGTEKPKNGNGGEPKEADQPVSKEQETIEEKRRKFLESGQINVIGAKDDDMKKIPGSANVVGKKILKETNPIDSMEALRRVPGATIRYQDAVGLTPNIAFRGVSNEESRKTLILEDGVFTSLSPYGQPESYFIPQIDRMERVEVVKGSGSILFGPTTLGGIVNFVTRKPPEKPTLNLKLIGGTNGYASNLLQYGGTAQSTNTAYDVSYLHTQGNGFRDYQGFNVNDFNVKLMQKIGDKDTVFLKYQMYQQDSQATYLGLTEGLYWKNPRTNPARFDRKHVERQAAVIGHDHSFNDNWKLITRSYWTNVGFQFKQESYSYNSANDVGLPMPPTNNVFAVYAPSPVGNRPGDVIYMQNTTPNRHQFFRTGGLETKLEGKFTLLGFENEISVGARAHYETVNAAYNQFPYPTMDQGLTTQQQTRNAKAYATYVQDSIKLTERFKMIPGVRYEYISQGVYTHRKFATSTDVAYGLATSAGQNILVNQANETYTKVVLPGFGLTYDLTERFMWFAGAHTAFSPPSFSTILNPSLGLGYKLNAERSNNYETGFRGNITRYFYTQVSTYALFFSNQIVNTNEAGSSIGAVPINAGRSVNRGVESNFVFDFGKFADSRWEVPLEVAYSYTRAVSTTYVPVGTVQNSDGTVSVTNQSLVSVNSAGNTIRVNTNGNYLPYVPMHTFIGAIGFKSPRGFYARLEYQYFDKQYSDLQNTKNQSTDGSQGVVPSYGIWNADFGYEAPGGRWSVFINGKNLEDRVYISGRLPVGIQQGPYRQINIGATLKLD</sequence>
<dbReference type="GO" id="GO:0009279">
    <property type="term" value="C:cell outer membrane"/>
    <property type="evidence" value="ECO:0007669"/>
    <property type="project" value="UniProtKB-SubCell"/>
</dbReference>
<keyword evidence="7 8" id="KW-0998">Cell outer membrane</keyword>
<dbReference type="PANTHER" id="PTHR30442:SF0">
    <property type="entry name" value="FE(3+) DICITRATE TRANSPORT PROTEIN FECA"/>
    <property type="match status" value="1"/>
</dbReference>
<evidence type="ECO:0000313" key="14">
    <source>
        <dbReference type="Proteomes" id="UP000298458"/>
    </source>
</evidence>
<dbReference type="Gene3D" id="2.40.170.20">
    <property type="entry name" value="TonB-dependent receptor, beta-barrel domain"/>
    <property type="match status" value="1"/>
</dbReference>
<keyword evidence="13" id="KW-0675">Receptor</keyword>
<reference evidence="13" key="1">
    <citation type="journal article" date="2019" name="PLoS Negl. Trop. Dis.">
        <title>Revisiting the worldwide diversity of Leptospira species in the environment.</title>
        <authorList>
            <person name="Vincent A.T."/>
            <person name="Schiettekatte O."/>
            <person name="Bourhy P."/>
            <person name="Veyrier F.J."/>
            <person name="Picardeau M."/>
        </authorList>
    </citation>
    <scope>NUCLEOTIDE SEQUENCE [LARGE SCALE GENOMIC DNA]</scope>
    <source>
        <strain evidence="13">SSW15</strain>
    </source>
</reference>
<keyword evidence="5 9" id="KW-0798">TonB box</keyword>
<feature type="domain" description="TonB-dependent receptor plug" evidence="12">
    <location>
        <begin position="85"/>
        <end position="194"/>
    </location>
</feature>
<keyword evidence="2 8" id="KW-0813">Transport</keyword>
<dbReference type="RefSeq" id="WP_135766651.1">
    <property type="nucleotide sequence ID" value="NZ_RQET01000002.1"/>
</dbReference>
<evidence type="ECO:0000256" key="8">
    <source>
        <dbReference type="PROSITE-ProRule" id="PRU01360"/>
    </source>
</evidence>
<dbReference type="GO" id="GO:0033214">
    <property type="term" value="P:siderophore-iron import into cell"/>
    <property type="evidence" value="ECO:0007669"/>
    <property type="project" value="TreeGrafter"/>
</dbReference>
<dbReference type="Pfam" id="PF07715">
    <property type="entry name" value="Plug"/>
    <property type="match status" value="1"/>
</dbReference>
<dbReference type="Pfam" id="PF00593">
    <property type="entry name" value="TonB_dep_Rec_b-barrel"/>
    <property type="match status" value="1"/>
</dbReference>
<accession>A0A4R9GKT4</accession>